<evidence type="ECO:0000256" key="6">
    <source>
        <dbReference type="ARBA" id="ARBA00023015"/>
    </source>
</evidence>
<dbReference type="SUPFAM" id="SSF47954">
    <property type="entry name" value="Cyclin-like"/>
    <property type="match status" value="2"/>
</dbReference>
<keyword evidence="7" id="KW-0010">Activator</keyword>
<accession>A0A316U797</accession>
<evidence type="ECO:0000256" key="4">
    <source>
        <dbReference type="ARBA" id="ARBA00022771"/>
    </source>
</evidence>
<feature type="domain" description="Transcription factor TFIIB cyclin-like" evidence="13">
    <location>
        <begin position="241"/>
        <end position="332"/>
    </location>
</feature>
<dbReference type="Pfam" id="PF07741">
    <property type="entry name" value="BRF1"/>
    <property type="match status" value="1"/>
</dbReference>
<dbReference type="InterPro" id="IPR011665">
    <property type="entry name" value="BRF1_TBP-bd_dom"/>
</dbReference>
<keyword evidence="9" id="KW-0539">Nucleus</keyword>
<feature type="compositionally biased region" description="Basic residues" evidence="11">
    <location>
        <begin position="772"/>
        <end position="785"/>
    </location>
</feature>
<dbReference type="Gene3D" id="1.10.472.10">
    <property type="entry name" value="Cyclin-like"/>
    <property type="match status" value="2"/>
</dbReference>
<dbReference type="PRINTS" id="PR00685">
    <property type="entry name" value="TIFACTORIIB"/>
</dbReference>
<dbReference type="FunFam" id="1.10.472.10:FF:000007">
    <property type="entry name" value="Transcription factor IIIB 90 kDa subunit"/>
    <property type="match status" value="1"/>
</dbReference>
<dbReference type="CDD" id="cd20554">
    <property type="entry name" value="CYCLIN_TFIIIB90_rpt2"/>
    <property type="match status" value="1"/>
</dbReference>
<name>A0A316U797_9BASI</name>
<evidence type="ECO:0000256" key="5">
    <source>
        <dbReference type="ARBA" id="ARBA00022833"/>
    </source>
</evidence>
<dbReference type="GO" id="GO:0017025">
    <property type="term" value="F:TBP-class protein binding"/>
    <property type="evidence" value="ECO:0007669"/>
    <property type="project" value="InterPro"/>
</dbReference>
<feature type="compositionally biased region" description="Polar residues" evidence="11">
    <location>
        <begin position="666"/>
        <end position="678"/>
    </location>
</feature>
<feature type="region of interest" description="Disordered" evidence="11">
    <location>
        <begin position="497"/>
        <end position="601"/>
    </location>
</feature>
<keyword evidence="5" id="KW-0862">Zinc</keyword>
<feature type="region of interest" description="Disordered" evidence="11">
    <location>
        <begin position="762"/>
        <end position="850"/>
    </location>
</feature>
<dbReference type="PANTHER" id="PTHR11618">
    <property type="entry name" value="TRANSCRIPTION INITIATION FACTOR IIB-RELATED"/>
    <property type="match status" value="1"/>
</dbReference>
<keyword evidence="12" id="KW-0472">Membrane</keyword>
<dbReference type="AlphaFoldDB" id="A0A316U797"/>
<organism evidence="15 16">
    <name type="scientific">Pseudomicrostroma glucosiphilum</name>
    <dbReference type="NCBI Taxonomy" id="1684307"/>
    <lineage>
        <taxon>Eukaryota</taxon>
        <taxon>Fungi</taxon>
        <taxon>Dikarya</taxon>
        <taxon>Basidiomycota</taxon>
        <taxon>Ustilaginomycotina</taxon>
        <taxon>Exobasidiomycetes</taxon>
        <taxon>Microstromatales</taxon>
        <taxon>Microstromatales incertae sedis</taxon>
        <taxon>Pseudomicrostroma</taxon>
    </lineage>
</organism>
<evidence type="ECO:0000313" key="16">
    <source>
        <dbReference type="Proteomes" id="UP000245942"/>
    </source>
</evidence>
<comment type="similarity">
    <text evidence="2">Belongs to the TFIIB family.</text>
</comment>
<dbReference type="GO" id="GO:0097550">
    <property type="term" value="C:transcription preinitiation complex"/>
    <property type="evidence" value="ECO:0007669"/>
    <property type="project" value="TreeGrafter"/>
</dbReference>
<evidence type="ECO:0000256" key="3">
    <source>
        <dbReference type="ARBA" id="ARBA00022723"/>
    </source>
</evidence>
<feature type="transmembrane region" description="Helical" evidence="12">
    <location>
        <begin position="37"/>
        <end position="60"/>
    </location>
</feature>
<dbReference type="InterPro" id="IPR036915">
    <property type="entry name" value="Cyclin-like_sf"/>
</dbReference>
<feature type="compositionally biased region" description="Polar residues" evidence="11">
    <location>
        <begin position="524"/>
        <end position="544"/>
    </location>
</feature>
<protein>
    <recommendedName>
        <fullName evidence="10">B-related factor 1</fullName>
    </recommendedName>
</protein>
<dbReference type="GO" id="GO:0005634">
    <property type="term" value="C:nucleus"/>
    <property type="evidence" value="ECO:0007669"/>
    <property type="project" value="UniProtKB-SubCell"/>
</dbReference>
<dbReference type="GO" id="GO:0006384">
    <property type="term" value="P:transcription initiation at RNA polymerase III promoter"/>
    <property type="evidence" value="ECO:0007669"/>
    <property type="project" value="UniProtKB-ARBA"/>
</dbReference>
<evidence type="ECO:0000259" key="14">
    <source>
        <dbReference type="Pfam" id="PF07741"/>
    </source>
</evidence>
<dbReference type="RefSeq" id="XP_025348277.1">
    <property type="nucleotide sequence ID" value="XM_025493561.1"/>
</dbReference>
<evidence type="ECO:0000256" key="2">
    <source>
        <dbReference type="ARBA" id="ARBA00010857"/>
    </source>
</evidence>
<feature type="compositionally biased region" description="Basic and acidic residues" evidence="11">
    <location>
        <begin position="733"/>
        <end position="742"/>
    </location>
</feature>
<feature type="transmembrane region" description="Helical" evidence="12">
    <location>
        <begin position="6"/>
        <end position="30"/>
    </location>
</feature>
<gene>
    <name evidence="15" type="ORF">BCV69DRAFT_287361</name>
</gene>
<dbReference type="GeneID" id="37015295"/>
<comment type="subcellular location">
    <subcellularLocation>
        <location evidence="1">Nucleus</location>
    </subcellularLocation>
</comment>
<keyword evidence="3" id="KW-0479">Metal-binding</keyword>
<feature type="domain" description="Transcription factor TFIIB cyclin-like" evidence="13">
    <location>
        <begin position="184"/>
        <end position="234"/>
    </location>
</feature>
<dbReference type="Gene3D" id="1.20.5.650">
    <property type="entry name" value="Single helix bin"/>
    <property type="match status" value="1"/>
</dbReference>
<dbReference type="InterPro" id="IPR000812">
    <property type="entry name" value="TFIIB"/>
</dbReference>
<feature type="region of interest" description="Disordered" evidence="11">
    <location>
        <begin position="711"/>
        <end position="742"/>
    </location>
</feature>
<dbReference type="PANTHER" id="PTHR11618:SF4">
    <property type="entry name" value="TRANSCRIPTION FACTOR IIIB 90 KDA SUBUNIT"/>
    <property type="match status" value="1"/>
</dbReference>
<dbReference type="GO" id="GO:0001006">
    <property type="term" value="F:RNA polymerase III type 3 promoter sequence-specific DNA binding"/>
    <property type="evidence" value="ECO:0007669"/>
    <property type="project" value="TreeGrafter"/>
</dbReference>
<keyword evidence="16" id="KW-1185">Reference proteome</keyword>
<evidence type="ECO:0000256" key="8">
    <source>
        <dbReference type="ARBA" id="ARBA00023163"/>
    </source>
</evidence>
<evidence type="ECO:0000256" key="11">
    <source>
        <dbReference type="SAM" id="MobiDB-lite"/>
    </source>
</evidence>
<feature type="domain" description="Brf1 TBP-binding" evidence="14">
    <location>
        <begin position="604"/>
        <end position="708"/>
    </location>
</feature>
<evidence type="ECO:0000256" key="9">
    <source>
        <dbReference type="ARBA" id="ARBA00023242"/>
    </source>
</evidence>
<dbReference type="EMBL" id="KZ819326">
    <property type="protein sequence ID" value="PWN21117.1"/>
    <property type="molecule type" value="Genomic_DNA"/>
</dbReference>
<keyword evidence="8" id="KW-0804">Transcription</keyword>
<evidence type="ECO:0000256" key="10">
    <source>
        <dbReference type="ARBA" id="ARBA00031009"/>
    </source>
</evidence>
<feature type="compositionally biased region" description="Polar residues" evidence="11">
    <location>
        <begin position="568"/>
        <end position="590"/>
    </location>
</feature>
<dbReference type="GO" id="GO:0000995">
    <property type="term" value="F:RNA polymerase III general transcription initiation factor activity"/>
    <property type="evidence" value="ECO:0007669"/>
    <property type="project" value="TreeGrafter"/>
</dbReference>
<dbReference type="FunFam" id="1.10.472.10:FF:000002">
    <property type="entry name" value="Transcription factor IIIB 90 kDa subunit"/>
    <property type="match status" value="1"/>
</dbReference>
<dbReference type="OrthoDB" id="511529at2759"/>
<feature type="region of interest" description="Disordered" evidence="11">
    <location>
        <begin position="373"/>
        <end position="413"/>
    </location>
</feature>
<feature type="compositionally biased region" description="Basic residues" evidence="11">
    <location>
        <begin position="656"/>
        <end position="665"/>
    </location>
</feature>
<evidence type="ECO:0000313" key="15">
    <source>
        <dbReference type="EMBL" id="PWN21117.1"/>
    </source>
</evidence>
<sequence length="850" mass="93727">MVAWLLLLLMLLLMLMLMLMLMLLLLLLLLLLLMLSLLLLLPVLLLRMVMVVMLVVLMRFCGSNQIHSHNSSVYCQACGTVQEESQIVSDVTFGENSAGGAVVQGSYVSAGQSHVRSSNPRFRSGGVGESREQTMSRAREAIQRMGRANRVSLSTCEKALRWFNLALDGVPEVPLQNGLPQPKNYILGRKQEYTVAACLYVACRYAKTSHLLIDFAEAIDINVFSLGRHYLKLVAALNVKLPVIDPSFYVLRFASLLDFGDETNKVAQDATRLCARFKKDWLGDGRRPAGICGAALLLAARMNNFQRSMNEIVQVVKMADVTIRERLEEFKRTPSGNLTIQDFKEIWLEEEHEPPAFYRPQLEKELKGTVAERSVLKREKAGSSRGAVKARKSDLGSTAHQHDSEEDVESDYHSHEAVNRAGRTTSTESAAEAVLLRKEGGQGLSSEMDALVEEATRQEIGLYTQDEDFKRLAAQAESESLASQRRARLGTKAILQSGRTSALDDSGAKTPLVGDRSSKKRQGSDSLGNTYIQQSTEKSATTGGSDEGHAYESLHLPTPEGLVEAQAGPSQTPVNASVRNRATRETTALPSSAEDATAPIDTLSDLDEDELDQFILGQDEVRIKERVWMEFNHDYLQDALQRRLKEEADVKAGIFKKRGHRRRGSTKGSVRDSNNPSAATAEEATKHMLLRKKTSKKLNYGAIENLFSGQKAATGRDAKQPAHRRHFYGSSRAKHDDGQTSTDIRRATALGLISDGLEDLEEPGAALPTTHPLHRSRAERRKKASRSMDRLDSLASGSSGDESNGHDIGTALTDGATTEGEGADDAELLPWQQQRSKPRYTDEYGDGFDD</sequence>
<dbReference type="Pfam" id="PF00382">
    <property type="entry name" value="TFIIB"/>
    <property type="match status" value="2"/>
</dbReference>
<dbReference type="InterPro" id="IPR013150">
    <property type="entry name" value="TFIIB_cyclin"/>
</dbReference>
<proteinExistence type="inferred from homology"/>
<dbReference type="Proteomes" id="UP000245942">
    <property type="component" value="Unassembled WGS sequence"/>
</dbReference>
<keyword evidence="12" id="KW-0812">Transmembrane</keyword>
<reference evidence="15 16" key="1">
    <citation type="journal article" date="2018" name="Mol. Biol. Evol.">
        <title>Broad Genomic Sampling Reveals a Smut Pathogenic Ancestry of the Fungal Clade Ustilaginomycotina.</title>
        <authorList>
            <person name="Kijpornyongpan T."/>
            <person name="Mondo S.J."/>
            <person name="Barry K."/>
            <person name="Sandor L."/>
            <person name="Lee J."/>
            <person name="Lipzen A."/>
            <person name="Pangilinan J."/>
            <person name="LaButti K."/>
            <person name="Hainaut M."/>
            <person name="Henrissat B."/>
            <person name="Grigoriev I.V."/>
            <person name="Spatafora J.W."/>
            <person name="Aime M.C."/>
        </authorList>
    </citation>
    <scope>NUCLEOTIDE SEQUENCE [LARGE SCALE GENOMIC DNA]</scope>
    <source>
        <strain evidence="15 16">MCA 4718</strain>
    </source>
</reference>
<keyword evidence="6" id="KW-0805">Transcription regulation</keyword>
<evidence type="ECO:0000256" key="7">
    <source>
        <dbReference type="ARBA" id="ARBA00023159"/>
    </source>
</evidence>
<evidence type="ECO:0000256" key="12">
    <source>
        <dbReference type="SAM" id="Phobius"/>
    </source>
</evidence>
<dbReference type="GO" id="GO:0000126">
    <property type="term" value="C:transcription factor TFIIIB complex"/>
    <property type="evidence" value="ECO:0007669"/>
    <property type="project" value="TreeGrafter"/>
</dbReference>
<dbReference type="GO" id="GO:0008270">
    <property type="term" value="F:zinc ion binding"/>
    <property type="evidence" value="ECO:0007669"/>
    <property type="project" value="UniProtKB-KW"/>
</dbReference>
<keyword evidence="4" id="KW-0863">Zinc-finger</keyword>
<feature type="region of interest" description="Disordered" evidence="11">
    <location>
        <begin position="656"/>
        <end position="688"/>
    </location>
</feature>
<dbReference type="GO" id="GO:0070897">
    <property type="term" value="P:transcription preinitiation complex assembly"/>
    <property type="evidence" value="ECO:0007669"/>
    <property type="project" value="InterPro"/>
</dbReference>
<evidence type="ECO:0000259" key="13">
    <source>
        <dbReference type="Pfam" id="PF00382"/>
    </source>
</evidence>
<dbReference type="STRING" id="1684307.A0A316U797"/>
<keyword evidence="12" id="KW-1133">Transmembrane helix</keyword>
<evidence type="ECO:0000256" key="1">
    <source>
        <dbReference type="ARBA" id="ARBA00004123"/>
    </source>
</evidence>